<dbReference type="Proteomes" id="UP001499988">
    <property type="component" value="Unassembled WGS sequence"/>
</dbReference>
<evidence type="ECO:0000256" key="1">
    <source>
        <dbReference type="SAM" id="MobiDB-lite"/>
    </source>
</evidence>
<evidence type="ECO:0000313" key="2">
    <source>
        <dbReference type="EMBL" id="GAA4879462.1"/>
    </source>
</evidence>
<name>A0ABP9EJL6_9GAMM</name>
<dbReference type="EMBL" id="BAABJZ010000015">
    <property type="protein sequence ID" value="GAA4879462.1"/>
    <property type="molecule type" value="Genomic_DNA"/>
</dbReference>
<sequence>MISTQKTSPRQRDSGTSAHNRNAAALPFDRERHCHNDLLSKQLQTLGGAVPGPAFKGAGKTAQIRKAKLVGDVG</sequence>
<gene>
    <name evidence="2" type="ORF">GCM10023333_11790</name>
</gene>
<accession>A0ABP9EJL6</accession>
<keyword evidence="3" id="KW-1185">Reference proteome</keyword>
<feature type="region of interest" description="Disordered" evidence="1">
    <location>
        <begin position="1"/>
        <end position="29"/>
    </location>
</feature>
<protein>
    <submittedName>
        <fullName evidence="2">Uncharacterized protein</fullName>
    </submittedName>
</protein>
<comment type="caution">
    <text evidence="2">The sequence shown here is derived from an EMBL/GenBank/DDBJ whole genome shotgun (WGS) entry which is preliminary data.</text>
</comment>
<reference evidence="3" key="1">
    <citation type="journal article" date="2019" name="Int. J. Syst. Evol. Microbiol.">
        <title>The Global Catalogue of Microorganisms (GCM) 10K type strain sequencing project: providing services to taxonomists for standard genome sequencing and annotation.</title>
        <authorList>
            <consortium name="The Broad Institute Genomics Platform"/>
            <consortium name="The Broad Institute Genome Sequencing Center for Infectious Disease"/>
            <person name="Wu L."/>
            <person name="Ma J."/>
        </authorList>
    </citation>
    <scope>NUCLEOTIDE SEQUENCE [LARGE SCALE GENOMIC DNA]</scope>
    <source>
        <strain evidence="3">JCM 18401</strain>
    </source>
</reference>
<evidence type="ECO:0000313" key="3">
    <source>
        <dbReference type="Proteomes" id="UP001499988"/>
    </source>
</evidence>
<feature type="compositionally biased region" description="Polar residues" evidence="1">
    <location>
        <begin position="1"/>
        <end position="20"/>
    </location>
</feature>
<organism evidence="2 3">
    <name type="scientific">Ferrimonas pelagia</name>
    <dbReference type="NCBI Taxonomy" id="1177826"/>
    <lineage>
        <taxon>Bacteria</taxon>
        <taxon>Pseudomonadati</taxon>
        <taxon>Pseudomonadota</taxon>
        <taxon>Gammaproteobacteria</taxon>
        <taxon>Alteromonadales</taxon>
        <taxon>Ferrimonadaceae</taxon>
        <taxon>Ferrimonas</taxon>
    </lineage>
</organism>
<proteinExistence type="predicted"/>